<dbReference type="AlphaFoldDB" id="A0A1W0W8U3"/>
<dbReference type="OrthoDB" id="10062238at2759"/>
<accession>A0A1W0W8U3</accession>
<feature type="coiled-coil region" evidence="1">
    <location>
        <begin position="147"/>
        <end position="194"/>
    </location>
</feature>
<feature type="compositionally biased region" description="Low complexity" evidence="2">
    <location>
        <begin position="1"/>
        <end position="31"/>
    </location>
</feature>
<sequence>MSSSVSQGQGQSKVTLATTSAAKKATTSSTAEVQAQLKEIRQRRLAYKEYQARVHTGRAKRDALLSETEHCEKDIENIETIAVYVRRKIEFYTVACAALQQEIADARNNADQHRPTDYLNEEWLLETNADLLAEITAESTVVEVANQEKLEELKKRAAATVEFVERKALLEVGIEELRMEARATVRNIQNVTHDRDDLRLFMHEHADRTFQTAGDHDSYTRRQETAQELRSLEHRITFVCELNDSKVKEICSAYRCWLARIRKDNSVLYETVAAAWRWTPKSRLAKSCRRVKHKIFHQAAVPEQAALLDDQAESVEKMLILCDLQRDNFELSVKLSYSELVAHFLRILRIVTEDQTAGRVT</sequence>
<evidence type="ECO:0000256" key="2">
    <source>
        <dbReference type="SAM" id="MobiDB-lite"/>
    </source>
</evidence>
<organism evidence="3 4">
    <name type="scientific">Hypsibius exemplaris</name>
    <name type="common">Freshwater tardigrade</name>
    <dbReference type="NCBI Taxonomy" id="2072580"/>
    <lineage>
        <taxon>Eukaryota</taxon>
        <taxon>Metazoa</taxon>
        <taxon>Ecdysozoa</taxon>
        <taxon>Tardigrada</taxon>
        <taxon>Eutardigrada</taxon>
        <taxon>Parachela</taxon>
        <taxon>Hypsibioidea</taxon>
        <taxon>Hypsibiidae</taxon>
        <taxon>Hypsibius</taxon>
    </lineage>
</organism>
<proteinExistence type="predicted"/>
<reference evidence="4" key="1">
    <citation type="submission" date="2017-01" db="EMBL/GenBank/DDBJ databases">
        <title>Comparative genomics of anhydrobiosis in the tardigrade Hypsibius dujardini.</title>
        <authorList>
            <person name="Yoshida Y."/>
            <person name="Koutsovoulos G."/>
            <person name="Laetsch D."/>
            <person name="Stevens L."/>
            <person name="Kumar S."/>
            <person name="Horikawa D."/>
            <person name="Ishino K."/>
            <person name="Komine S."/>
            <person name="Tomita M."/>
            <person name="Blaxter M."/>
            <person name="Arakawa K."/>
        </authorList>
    </citation>
    <scope>NUCLEOTIDE SEQUENCE [LARGE SCALE GENOMIC DNA]</scope>
    <source>
        <strain evidence="4">Z151</strain>
    </source>
</reference>
<dbReference type="EMBL" id="MTYJ01000165">
    <property type="protein sequence ID" value="OQV11634.1"/>
    <property type="molecule type" value="Genomic_DNA"/>
</dbReference>
<dbReference type="Proteomes" id="UP000192578">
    <property type="component" value="Unassembled WGS sequence"/>
</dbReference>
<evidence type="ECO:0000256" key="1">
    <source>
        <dbReference type="SAM" id="Coils"/>
    </source>
</evidence>
<comment type="caution">
    <text evidence="3">The sequence shown here is derived from an EMBL/GenBank/DDBJ whole genome shotgun (WGS) entry which is preliminary data.</text>
</comment>
<protein>
    <submittedName>
        <fullName evidence="3">Uncharacterized protein</fullName>
    </submittedName>
</protein>
<evidence type="ECO:0000313" key="4">
    <source>
        <dbReference type="Proteomes" id="UP000192578"/>
    </source>
</evidence>
<evidence type="ECO:0000313" key="3">
    <source>
        <dbReference type="EMBL" id="OQV11634.1"/>
    </source>
</evidence>
<feature type="region of interest" description="Disordered" evidence="2">
    <location>
        <begin position="1"/>
        <end position="32"/>
    </location>
</feature>
<keyword evidence="4" id="KW-1185">Reference proteome</keyword>
<gene>
    <name evidence="3" type="ORF">BV898_14056</name>
</gene>
<name>A0A1W0W8U3_HYPEX</name>
<keyword evidence="1" id="KW-0175">Coiled coil</keyword>